<proteinExistence type="predicted"/>
<evidence type="ECO:0000313" key="1">
    <source>
        <dbReference type="EMBL" id="AAP95830.1"/>
    </source>
</evidence>
<accession>Q7VMM6</accession>
<name>Q7VMM6_HAEDU</name>
<protein>
    <submittedName>
        <fullName evidence="1">Uncharacterized protein</fullName>
    </submittedName>
</protein>
<dbReference type="KEGG" id="hdu:HD_0948"/>
<dbReference type="HOGENOM" id="CLU_3043966_0_0_6"/>
<dbReference type="Proteomes" id="UP000001022">
    <property type="component" value="Chromosome"/>
</dbReference>
<keyword evidence="2" id="KW-1185">Reference proteome</keyword>
<evidence type="ECO:0000313" key="2">
    <source>
        <dbReference type="Proteomes" id="UP000001022"/>
    </source>
</evidence>
<dbReference type="STRING" id="233412.HD_0948"/>
<organism evidence="1 2">
    <name type="scientific">Haemophilus ducreyi (strain 35000HP / ATCC 700724)</name>
    <dbReference type="NCBI Taxonomy" id="233412"/>
    <lineage>
        <taxon>Bacteria</taxon>
        <taxon>Pseudomonadati</taxon>
        <taxon>Pseudomonadota</taxon>
        <taxon>Gammaproteobacteria</taxon>
        <taxon>Pasteurellales</taxon>
        <taxon>Pasteurellaceae</taxon>
        <taxon>Haemophilus</taxon>
    </lineage>
</organism>
<dbReference type="AlphaFoldDB" id="Q7VMM6"/>
<reference evidence="2" key="1">
    <citation type="submission" date="2003-06" db="EMBL/GenBank/DDBJ databases">
        <title>The complete genome sequence of Haemophilus ducreyi.</title>
        <authorList>
            <person name="Munson R.S. Jr."/>
            <person name="Ray W.C."/>
            <person name="Mahairas G."/>
            <person name="Sabo P."/>
            <person name="Mungur R."/>
            <person name="Johnson L."/>
            <person name="Nguyen D."/>
            <person name="Wang J."/>
            <person name="Forst C."/>
            <person name="Hood L."/>
        </authorList>
    </citation>
    <scope>NUCLEOTIDE SEQUENCE [LARGE SCALE GENOMIC DNA]</scope>
    <source>
        <strain evidence="2">35000HP / ATCC 700724</strain>
    </source>
</reference>
<dbReference type="EMBL" id="AE017143">
    <property type="protein sequence ID" value="AAP95830.1"/>
    <property type="molecule type" value="Genomic_DNA"/>
</dbReference>
<dbReference type="RefSeq" id="WP_010944880.1">
    <property type="nucleotide sequence ID" value="NC_002940.2"/>
</dbReference>
<sequence length="54" mass="6308">MTREEKLEELYKAALALEDAFLKHVNYSKSSLSAEDFFTLNEFYCALNNLKETK</sequence>
<gene>
    <name evidence="1" type="ordered locus">HD_0948</name>
</gene>